<sequence>MREEQCLALKQVIGTTADSSNGFDHLESQRSFAFVAGAAAVLARVDENLRITQRFFRAKPTAGPINSNTPIYDSPTPAAPTSTFSRSRLGSAARESGVGLPPFDLSIGVADSPGNRGALRERAKAATCVSLSRDGKLLAIGESGHRPRVLVFSTSPEAPADMPLVAVSEHTYGVRCVAFSPDSQYLASLGEVNDGFLYIWRINRTTGSAMLQASNKCTSYIRQMAWMGNTLVTVGQRHVKVWRLNEEVPRTSPSKRYSDASVAFSSPSRTLLGRNCLLGSLLDKTFTCMLPVSPSKAIVCSEDGDLCLLDDVESSPRLQRVGNCRFRVNSAVRVGTSSIVVGGLEGEMKTLNIDALLQSGRTRTPTDPAEEQSLRPLSSAAHVLAMVPLDGDNILTLDSTRHMQILKLCLDADSTVLSCSVAHRYPAHGASILGVQPLDFSTEDDAAFLTYSAEGTVLFWNTHGACVQNLSIDIDQVSPSEDETSNELRVVKAFHGHDYIVSGDKLGIMKIYETAAGKLLQETRAHSAEITDFAVFQKDKSTIIASSGRDRMAQVFQLPGGKPEHCELTQTLDEHVGAVTGVAFSRDAQKLISSSSDRTIVVRESISGELGGKETTAYVIVRTITLKATPLSISLSPLNDDELLVSTIDRQISRYDVASGNQVTTFKATDGDGNESVIVGSAVYMPLGQRSGCIASVSGTDKSIRVYDDNGKLLGREYGHTEGVDAPPKPARGWRWDKSALRSHTKPVSTTEADGPAFAADAVVDAQGAAGAGDGEAAAAASEAHAQQIVDGARASARGNAGETPSTAAAAGAANAEQDERVRSERRDEPSAEGTAGITTGQDTDDAAESAVHDIGATSATEERRADQPDGEAERAGRVDGADVPGAAHVPQEPGDEQRGAAGGGGQGAGARAVADGQVVGGQGGAQRDGDDEAAGHILGAAAGTAGRQDPAERGESATHGQPRQRRVAGGGRAADPGVMGFDSWMLDLGQGTIL</sequence>
<dbReference type="SMART" id="SM00320">
    <property type="entry name" value="WD40"/>
    <property type="match status" value="8"/>
</dbReference>
<evidence type="ECO:0000313" key="3">
    <source>
        <dbReference type="EMBL" id="KAB8346188.1"/>
    </source>
</evidence>
<feature type="region of interest" description="Disordered" evidence="2">
    <location>
        <begin position="793"/>
        <end position="912"/>
    </location>
</feature>
<evidence type="ECO:0000313" key="4">
    <source>
        <dbReference type="Proteomes" id="UP000327013"/>
    </source>
</evidence>
<feature type="compositionally biased region" description="Polar residues" evidence="2">
    <location>
        <begin position="79"/>
        <end position="88"/>
    </location>
</feature>
<protein>
    <submittedName>
        <fullName evidence="3">Uncharacterized protein</fullName>
    </submittedName>
</protein>
<organism evidence="3 4">
    <name type="scientific">Carpinus fangiana</name>
    <dbReference type="NCBI Taxonomy" id="176857"/>
    <lineage>
        <taxon>Eukaryota</taxon>
        <taxon>Viridiplantae</taxon>
        <taxon>Streptophyta</taxon>
        <taxon>Embryophyta</taxon>
        <taxon>Tracheophyta</taxon>
        <taxon>Spermatophyta</taxon>
        <taxon>Magnoliopsida</taxon>
        <taxon>eudicotyledons</taxon>
        <taxon>Gunneridae</taxon>
        <taxon>Pentapetalae</taxon>
        <taxon>rosids</taxon>
        <taxon>fabids</taxon>
        <taxon>Fagales</taxon>
        <taxon>Betulaceae</taxon>
        <taxon>Carpinus</taxon>
    </lineage>
</organism>
<dbReference type="Gene3D" id="2.130.10.10">
    <property type="entry name" value="YVTN repeat-like/Quinoprotein amine dehydrogenase"/>
    <property type="match status" value="3"/>
</dbReference>
<comment type="caution">
    <text evidence="3">The sequence shown here is derived from an EMBL/GenBank/DDBJ whole genome shotgun (WGS) entry which is preliminary data.</text>
</comment>
<proteinExistence type="predicted"/>
<feature type="compositionally biased region" description="Basic and acidic residues" evidence="2">
    <location>
        <begin position="861"/>
        <end position="881"/>
    </location>
</feature>
<feature type="region of interest" description="Disordered" evidence="2">
    <location>
        <begin position="66"/>
        <end position="90"/>
    </location>
</feature>
<evidence type="ECO:0000256" key="1">
    <source>
        <dbReference type="PROSITE-ProRule" id="PRU00221"/>
    </source>
</evidence>
<dbReference type="InterPro" id="IPR015943">
    <property type="entry name" value="WD40/YVTN_repeat-like_dom_sf"/>
</dbReference>
<feature type="compositionally biased region" description="Low complexity" evidence="2">
    <location>
        <begin position="800"/>
        <end position="816"/>
    </location>
</feature>
<feature type="region of interest" description="Disordered" evidence="2">
    <location>
        <begin position="943"/>
        <end position="981"/>
    </location>
</feature>
<dbReference type="SUPFAM" id="SSF50978">
    <property type="entry name" value="WD40 repeat-like"/>
    <property type="match status" value="2"/>
</dbReference>
<dbReference type="EMBL" id="VIBQ01000013">
    <property type="protein sequence ID" value="KAB8346188.1"/>
    <property type="molecule type" value="Genomic_DNA"/>
</dbReference>
<dbReference type="PANTHER" id="PTHR45589">
    <property type="entry name" value="WD REPEAT DOMAIN 62, ISOFORM G"/>
    <property type="match status" value="1"/>
</dbReference>
<dbReference type="AlphaFoldDB" id="A0A5N6KV83"/>
<evidence type="ECO:0000256" key="2">
    <source>
        <dbReference type="SAM" id="MobiDB-lite"/>
    </source>
</evidence>
<dbReference type="OrthoDB" id="6154712at2759"/>
<keyword evidence="1" id="KW-0853">WD repeat</keyword>
<dbReference type="PROSITE" id="PS50082">
    <property type="entry name" value="WD_REPEATS_2"/>
    <property type="match status" value="1"/>
</dbReference>
<keyword evidence="4" id="KW-1185">Reference proteome</keyword>
<dbReference type="InterPro" id="IPR052779">
    <property type="entry name" value="WDR62"/>
</dbReference>
<dbReference type="Pfam" id="PF00400">
    <property type="entry name" value="WD40"/>
    <property type="match status" value="2"/>
</dbReference>
<accession>A0A5N6KV83</accession>
<dbReference type="Proteomes" id="UP000327013">
    <property type="component" value="Unassembled WGS sequence"/>
</dbReference>
<dbReference type="InterPro" id="IPR036322">
    <property type="entry name" value="WD40_repeat_dom_sf"/>
</dbReference>
<feature type="compositionally biased region" description="Basic and acidic residues" evidence="2">
    <location>
        <begin position="818"/>
        <end position="830"/>
    </location>
</feature>
<name>A0A5N6KV83_9ROSI</name>
<feature type="repeat" description="WD" evidence="1">
    <location>
        <begin position="572"/>
        <end position="602"/>
    </location>
</feature>
<gene>
    <name evidence="3" type="ORF">FH972_023234</name>
</gene>
<reference evidence="3 4" key="1">
    <citation type="submission" date="2019-06" db="EMBL/GenBank/DDBJ databases">
        <title>A chromosomal-level reference genome of Carpinus fangiana (Coryloideae, Betulaceae).</title>
        <authorList>
            <person name="Yang X."/>
            <person name="Wang Z."/>
            <person name="Zhang L."/>
            <person name="Hao G."/>
            <person name="Liu J."/>
            <person name="Yang Y."/>
        </authorList>
    </citation>
    <scope>NUCLEOTIDE SEQUENCE [LARGE SCALE GENOMIC DNA]</scope>
    <source>
        <strain evidence="3">Cfa_2016G</strain>
        <tissue evidence="3">Leaf</tissue>
    </source>
</reference>
<dbReference type="InterPro" id="IPR001680">
    <property type="entry name" value="WD40_rpt"/>
</dbReference>
<dbReference type="PANTHER" id="PTHR45589:SF1">
    <property type="entry name" value="WD REPEAT DOMAIN 62, ISOFORM G"/>
    <property type="match status" value="1"/>
</dbReference>